<dbReference type="Gene3D" id="1.10.10.10">
    <property type="entry name" value="Winged helix-like DNA-binding domain superfamily/Winged helix DNA-binding domain"/>
    <property type="match status" value="1"/>
</dbReference>
<proteinExistence type="inferred from homology"/>
<dbReference type="RefSeq" id="WP_116614670.1">
    <property type="nucleotide sequence ID" value="NZ_QEOB01000035.1"/>
</dbReference>
<keyword evidence="4" id="KW-0804">Transcription</keyword>
<evidence type="ECO:0000256" key="4">
    <source>
        <dbReference type="ARBA" id="ARBA00023163"/>
    </source>
</evidence>
<comment type="similarity">
    <text evidence="1">Belongs to the LysR transcriptional regulatory family.</text>
</comment>
<dbReference type="PANTHER" id="PTHR30126:SF40">
    <property type="entry name" value="HTH-TYPE TRANSCRIPTIONAL REGULATOR GLTR"/>
    <property type="match status" value="1"/>
</dbReference>
<dbReference type="PROSITE" id="PS50931">
    <property type="entry name" value="HTH_LYSR"/>
    <property type="match status" value="1"/>
</dbReference>
<dbReference type="InterPro" id="IPR036388">
    <property type="entry name" value="WH-like_DNA-bd_sf"/>
</dbReference>
<evidence type="ECO:0000256" key="3">
    <source>
        <dbReference type="ARBA" id="ARBA00023125"/>
    </source>
</evidence>
<dbReference type="SUPFAM" id="SSF46785">
    <property type="entry name" value="Winged helix' DNA-binding domain"/>
    <property type="match status" value="1"/>
</dbReference>
<evidence type="ECO:0000256" key="2">
    <source>
        <dbReference type="ARBA" id="ARBA00023015"/>
    </source>
</evidence>
<dbReference type="Proteomes" id="UP000245712">
    <property type="component" value="Unassembled WGS sequence"/>
</dbReference>
<organism evidence="6 7">
    <name type="scientific">Paraburkholderia unamae</name>
    <dbReference type="NCBI Taxonomy" id="219649"/>
    <lineage>
        <taxon>Bacteria</taxon>
        <taxon>Pseudomonadati</taxon>
        <taxon>Pseudomonadota</taxon>
        <taxon>Betaproteobacteria</taxon>
        <taxon>Burkholderiales</taxon>
        <taxon>Burkholderiaceae</taxon>
        <taxon>Paraburkholderia</taxon>
    </lineage>
</organism>
<evidence type="ECO:0000259" key="5">
    <source>
        <dbReference type="PROSITE" id="PS50931"/>
    </source>
</evidence>
<dbReference type="InterPro" id="IPR000847">
    <property type="entry name" value="LysR_HTH_N"/>
</dbReference>
<sequence>MDLLDLEIFSTVAKENSVTRAAHLLNRVQSNVTTRVKQLEDELKVQLFSRDGKRMTLTAEGQRFLGYAQRMLTLAEEARQSMQSHTPVGRLRVGSMESTAAARLPAILGAYQSLWPDVTLEVLTGTTRVLLDYVRASRLDCAFVAETAERADAEFASGDTGLAAVRAFRETLLLVAPGRLDLAQFAQSSDRYPLAAFAAGCTYRRIAEQWLETQADSEGFRPRIIEYASYHAIYAAVAAGTAVAVLPKSVLSTVPASATIQSRPICDIDTYLVSRASYQSAAFDELVRLLPSQ</sequence>
<dbReference type="Pfam" id="PF03466">
    <property type="entry name" value="LysR_substrate"/>
    <property type="match status" value="1"/>
</dbReference>
<keyword evidence="2" id="KW-0805">Transcription regulation</keyword>
<dbReference type="InterPro" id="IPR005119">
    <property type="entry name" value="LysR_subst-bd"/>
</dbReference>
<dbReference type="InterPro" id="IPR036390">
    <property type="entry name" value="WH_DNA-bd_sf"/>
</dbReference>
<evidence type="ECO:0000313" key="7">
    <source>
        <dbReference type="Proteomes" id="UP000245712"/>
    </source>
</evidence>
<comment type="caution">
    <text evidence="6">The sequence shown here is derived from an EMBL/GenBank/DDBJ whole genome shotgun (WGS) entry which is preliminary data.</text>
</comment>
<evidence type="ECO:0000313" key="6">
    <source>
        <dbReference type="EMBL" id="PVX70713.1"/>
    </source>
</evidence>
<reference evidence="6 7" key="1">
    <citation type="submission" date="2018-05" db="EMBL/GenBank/DDBJ databases">
        <title>Genomic Encyclopedia of Type Strains, Phase IV (KMG-V): Genome sequencing to study the core and pangenomes of soil and plant-associated prokaryotes.</title>
        <authorList>
            <person name="Whitman W."/>
        </authorList>
    </citation>
    <scope>NUCLEOTIDE SEQUENCE [LARGE SCALE GENOMIC DNA]</scope>
    <source>
        <strain evidence="6 7">SCZa-39</strain>
    </source>
</reference>
<dbReference type="SUPFAM" id="SSF53850">
    <property type="entry name" value="Periplasmic binding protein-like II"/>
    <property type="match status" value="1"/>
</dbReference>
<name>A0ABX5KDU9_9BURK</name>
<dbReference type="PRINTS" id="PR00039">
    <property type="entry name" value="HTHLYSR"/>
</dbReference>
<protein>
    <submittedName>
        <fullName evidence="6">DNA-binding transcriptional LysR family regulator</fullName>
    </submittedName>
</protein>
<keyword evidence="3 6" id="KW-0238">DNA-binding</keyword>
<dbReference type="GO" id="GO:0003677">
    <property type="term" value="F:DNA binding"/>
    <property type="evidence" value="ECO:0007669"/>
    <property type="project" value="UniProtKB-KW"/>
</dbReference>
<accession>A0ABX5KDU9</accession>
<evidence type="ECO:0000256" key="1">
    <source>
        <dbReference type="ARBA" id="ARBA00009437"/>
    </source>
</evidence>
<keyword evidence="7" id="KW-1185">Reference proteome</keyword>
<gene>
    <name evidence="6" type="ORF">C7402_13517</name>
</gene>
<feature type="domain" description="HTH lysR-type" evidence="5">
    <location>
        <begin position="1"/>
        <end position="58"/>
    </location>
</feature>
<dbReference type="Pfam" id="PF00126">
    <property type="entry name" value="HTH_1"/>
    <property type="match status" value="1"/>
</dbReference>
<dbReference type="EMBL" id="QEOB01000035">
    <property type="protein sequence ID" value="PVX70713.1"/>
    <property type="molecule type" value="Genomic_DNA"/>
</dbReference>
<dbReference type="PANTHER" id="PTHR30126">
    <property type="entry name" value="HTH-TYPE TRANSCRIPTIONAL REGULATOR"/>
    <property type="match status" value="1"/>
</dbReference>
<dbReference type="Gene3D" id="3.40.190.10">
    <property type="entry name" value="Periplasmic binding protein-like II"/>
    <property type="match status" value="2"/>
</dbReference>